<keyword evidence="7 8" id="KW-0472">Membrane</keyword>
<feature type="transmembrane region" description="Helical" evidence="8">
    <location>
        <begin position="41"/>
        <end position="62"/>
    </location>
</feature>
<evidence type="ECO:0000256" key="8">
    <source>
        <dbReference type="RuleBase" id="RU363041"/>
    </source>
</evidence>
<proteinExistence type="inferred from homology"/>
<dbReference type="PANTHER" id="PTHR30269:SF37">
    <property type="entry name" value="MEMBRANE TRANSPORTER PROTEIN"/>
    <property type="match status" value="1"/>
</dbReference>
<keyword evidence="10" id="KW-1185">Reference proteome</keyword>
<evidence type="ECO:0000256" key="5">
    <source>
        <dbReference type="ARBA" id="ARBA00022692"/>
    </source>
</evidence>
<accession>A0ABP9L7X0</accession>
<evidence type="ECO:0000256" key="2">
    <source>
        <dbReference type="ARBA" id="ARBA00009142"/>
    </source>
</evidence>
<keyword evidence="6 8" id="KW-1133">Transmembrane helix</keyword>
<keyword evidence="5 8" id="KW-0812">Transmembrane</keyword>
<dbReference type="Proteomes" id="UP001499910">
    <property type="component" value="Unassembled WGS sequence"/>
</dbReference>
<dbReference type="InterPro" id="IPR002781">
    <property type="entry name" value="TM_pro_TauE-like"/>
</dbReference>
<keyword evidence="4 8" id="KW-1003">Cell membrane</keyword>
<gene>
    <name evidence="9" type="ORF">GCM10023209_12300</name>
</gene>
<evidence type="ECO:0000256" key="3">
    <source>
        <dbReference type="ARBA" id="ARBA00022448"/>
    </source>
</evidence>
<evidence type="ECO:0000256" key="1">
    <source>
        <dbReference type="ARBA" id="ARBA00004651"/>
    </source>
</evidence>
<sequence>MLEALTTLPEGLSALGFWVLMATSFIASLITAALGIGGGALMIAVMAILVPPAALIPVHGAVQLASNAGRMSLLLGHVQWAALKAFTVGSIAGAILGGLVVVELPPWVIQLCIGCFVIWTVLARPPRWLSAWPLVTGAISSFLTMFFGATGLFVAGYTKSLILPRHGHVATHAALMTVQHGLKLVVFGALGFAFGAWAWVIVALSLAGLAGTAIGKVFLGRMTDHGFRRVLDILLILISLRLIWQAVTQIPV</sequence>
<evidence type="ECO:0000313" key="10">
    <source>
        <dbReference type="Proteomes" id="UP001499910"/>
    </source>
</evidence>
<dbReference type="EMBL" id="BAABHW010000001">
    <property type="protein sequence ID" value="GAA5069979.1"/>
    <property type="molecule type" value="Genomic_DNA"/>
</dbReference>
<comment type="caution">
    <text evidence="9">The sequence shown here is derived from an EMBL/GenBank/DDBJ whole genome shotgun (WGS) entry which is preliminary data.</text>
</comment>
<feature type="transmembrane region" description="Helical" evidence="8">
    <location>
        <begin position="107"/>
        <end position="125"/>
    </location>
</feature>
<comment type="subcellular location">
    <subcellularLocation>
        <location evidence="1 8">Cell membrane</location>
        <topology evidence="1 8">Multi-pass membrane protein</topology>
    </subcellularLocation>
</comment>
<evidence type="ECO:0000313" key="9">
    <source>
        <dbReference type="EMBL" id="GAA5069979.1"/>
    </source>
</evidence>
<dbReference type="RefSeq" id="WP_259546090.1">
    <property type="nucleotide sequence ID" value="NZ_BAABHW010000001.1"/>
</dbReference>
<evidence type="ECO:0000256" key="7">
    <source>
        <dbReference type="ARBA" id="ARBA00023136"/>
    </source>
</evidence>
<feature type="transmembrane region" description="Helical" evidence="8">
    <location>
        <begin position="12"/>
        <end position="34"/>
    </location>
</feature>
<organism evidence="9 10">
    <name type="scientific">[Roseibacterium] beibuensis</name>
    <dbReference type="NCBI Taxonomy" id="1193142"/>
    <lineage>
        <taxon>Bacteria</taxon>
        <taxon>Pseudomonadati</taxon>
        <taxon>Pseudomonadota</taxon>
        <taxon>Alphaproteobacteria</taxon>
        <taxon>Rhodobacterales</taxon>
        <taxon>Roseobacteraceae</taxon>
        <taxon>Roseicyclus</taxon>
    </lineage>
</organism>
<feature type="transmembrane region" description="Helical" evidence="8">
    <location>
        <begin position="196"/>
        <end position="218"/>
    </location>
</feature>
<protein>
    <recommendedName>
        <fullName evidence="8">Probable membrane transporter protein</fullName>
    </recommendedName>
</protein>
<dbReference type="Pfam" id="PF01925">
    <property type="entry name" value="TauE"/>
    <property type="match status" value="1"/>
</dbReference>
<feature type="transmembrane region" description="Helical" evidence="8">
    <location>
        <begin position="131"/>
        <end position="157"/>
    </location>
</feature>
<comment type="similarity">
    <text evidence="2 8">Belongs to the 4-toluene sulfonate uptake permease (TSUP) (TC 2.A.102) family.</text>
</comment>
<keyword evidence="3" id="KW-0813">Transport</keyword>
<evidence type="ECO:0000256" key="4">
    <source>
        <dbReference type="ARBA" id="ARBA00022475"/>
    </source>
</evidence>
<dbReference type="PANTHER" id="PTHR30269">
    <property type="entry name" value="TRANSMEMBRANE PROTEIN YFCA"/>
    <property type="match status" value="1"/>
</dbReference>
<dbReference type="InterPro" id="IPR052017">
    <property type="entry name" value="TSUP"/>
</dbReference>
<reference evidence="10" key="1">
    <citation type="journal article" date="2019" name="Int. J. Syst. Evol. Microbiol.">
        <title>The Global Catalogue of Microorganisms (GCM) 10K type strain sequencing project: providing services to taxonomists for standard genome sequencing and annotation.</title>
        <authorList>
            <consortium name="The Broad Institute Genomics Platform"/>
            <consortium name="The Broad Institute Genome Sequencing Center for Infectious Disease"/>
            <person name="Wu L."/>
            <person name="Ma J."/>
        </authorList>
    </citation>
    <scope>NUCLEOTIDE SEQUENCE [LARGE SCALE GENOMIC DNA]</scope>
    <source>
        <strain evidence="10">JCM 18015</strain>
    </source>
</reference>
<evidence type="ECO:0000256" key="6">
    <source>
        <dbReference type="ARBA" id="ARBA00022989"/>
    </source>
</evidence>
<feature type="transmembrane region" description="Helical" evidence="8">
    <location>
        <begin position="82"/>
        <end position="102"/>
    </location>
</feature>
<name>A0ABP9L7X0_9RHOB</name>